<comment type="subcellular location">
    <subcellularLocation>
        <location evidence="1">Nucleus</location>
    </subcellularLocation>
</comment>
<dbReference type="GO" id="GO:0000976">
    <property type="term" value="F:transcription cis-regulatory region binding"/>
    <property type="evidence" value="ECO:0007669"/>
    <property type="project" value="TreeGrafter"/>
</dbReference>
<sequence>MGIKGCWTCRARKVRCDLRKPTCTNCAKALQPCKGYGMQLSWPREGNKRRALVNRDTAGLSKLSQQYRGRGVMFLNAFTSDVALADALQENRELGTMRSSLLTYIASAALTNPLTVSTMGRLPTARLLWVIKPQLDVMPLNSALIVKETKTRILAPVIDESLAHFIMRMAISNDGSSVNPVMEGIFALSSLLLLGPSKSQSHKSRLISMLQKNVTRMDREGVLQNLIATMLLYQCEVCNTAEPGGLWRFYLCGAKKIISAASESVALYQHDCAVLMDWIYYHEVMSEFSLHHWAELSTVDGFCKGPLAIRPTDIIIDDPIAADRITCPMDVLHLVRNVCKRPSTYASADLPYNNTDMERLQQFRQNIYGIIGEYGTFHEHLESLLNRQDMLSCLYQYAALIYLNRTVSNVSTSSFSHRRLVREGILLLKNLGFCESAWPLFIIACEANEDSQRLQILSILADTNQEIEHRSNHIPLMQQMIEAIWNQNDLAIENYVGYSKILDAVVSTAPSLPLFA</sequence>
<dbReference type="AlphaFoldDB" id="A0A9P5CGG2"/>
<dbReference type="Pfam" id="PF11951">
    <property type="entry name" value="Fungal_trans_2"/>
    <property type="match status" value="1"/>
</dbReference>
<keyword evidence="2" id="KW-0539">Nucleus</keyword>
<dbReference type="GO" id="GO:0000981">
    <property type="term" value="F:DNA-binding transcription factor activity, RNA polymerase II-specific"/>
    <property type="evidence" value="ECO:0007669"/>
    <property type="project" value="InterPro"/>
</dbReference>
<evidence type="ECO:0000313" key="5">
    <source>
        <dbReference type="Proteomes" id="UP000801864"/>
    </source>
</evidence>
<dbReference type="GO" id="GO:0005634">
    <property type="term" value="C:nucleus"/>
    <property type="evidence" value="ECO:0007669"/>
    <property type="project" value="UniProtKB-SubCell"/>
</dbReference>
<dbReference type="SUPFAM" id="SSF57701">
    <property type="entry name" value="Zn2/Cys6 DNA-binding domain"/>
    <property type="match status" value="1"/>
</dbReference>
<dbReference type="PROSITE" id="PS00463">
    <property type="entry name" value="ZN2_CY6_FUNGAL_1"/>
    <property type="match status" value="1"/>
</dbReference>
<dbReference type="Proteomes" id="UP000801864">
    <property type="component" value="Unassembled WGS sequence"/>
</dbReference>
<dbReference type="Gene3D" id="4.10.240.10">
    <property type="entry name" value="Zn(2)-C6 fungal-type DNA-binding domain"/>
    <property type="match status" value="1"/>
</dbReference>
<accession>A0A9P5CGG2</accession>
<dbReference type="GO" id="GO:0008270">
    <property type="term" value="F:zinc ion binding"/>
    <property type="evidence" value="ECO:0007669"/>
    <property type="project" value="InterPro"/>
</dbReference>
<protein>
    <recommendedName>
        <fullName evidence="3">Zn(2)-C6 fungal-type domain-containing protein</fullName>
    </recommendedName>
</protein>
<name>A0A9P5CGG2_9HYPO</name>
<dbReference type="Pfam" id="PF00172">
    <property type="entry name" value="Zn_clus"/>
    <property type="match status" value="1"/>
</dbReference>
<evidence type="ECO:0000259" key="3">
    <source>
        <dbReference type="PROSITE" id="PS50048"/>
    </source>
</evidence>
<dbReference type="InterPro" id="IPR021858">
    <property type="entry name" value="Fun_TF"/>
</dbReference>
<comment type="caution">
    <text evidence="4">The sequence shown here is derived from an EMBL/GenBank/DDBJ whole genome shotgun (WGS) entry which is preliminary data.</text>
</comment>
<feature type="domain" description="Zn(2)-C6 fungal-type" evidence="3">
    <location>
        <begin position="5"/>
        <end position="33"/>
    </location>
</feature>
<dbReference type="PANTHER" id="PTHR37534:SF39">
    <property type="entry name" value="TRANSCRIPTION FACTOR DOMAIN-CONTAINING PROTEIN"/>
    <property type="match status" value="1"/>
</dbReference>
<dbReference type="PROSITE" id="PS50048">
    <property type="entry name" value="ZN2_CY6_FUNGAL_2"/>
    <property type="match status" value="1"/>
</dbReference>
<evidence type="ECO:0000256" key="1">
    <source>
        <dbReference type="ARBA" id="ARBA00004123"/>
    </source>
</evidence>
<gene>
    <name evidence="4" type="ORF">CFAM422_001826</name>
</gene>
<proteinExistence type="predicted"/>
<organism evidence="4 5">
    <name type="scientific">Trichoderma lentiforme</name>
    <dbReference type="NCBI Taxonomy" id="1567552"/>
    <lineage>
        <taxon>Eukaryota</taxon>
        <taxon>Fungi</taxon>
        <taxon>Dikarya</taxon>
        <taxon>Ascomycota</taxon>
        <taxon>Pezizomycotina</taxon>
        <taxon>Sordariomycetes</taxon>
        <taxon>Hypocreomycetidae</taxon>
        <taxon>Hypocreales</taxon>
        <taxon>Hypocreaceae</taxon>
        <taxon>Trichoderma</taxon>
    </lineage>
</organism>
<dbReference type="GO" id="GO:0045944">
    <property type="term" value="P:positive regulation of transcription by RNA polymerase II"/>
    <property type="evidence" value="ECO:0007669"/>
    <property type="project" value="TreeGrafter"/>
</dbReference>
<evidence type="ECO:0000256" key="2">
    <source>
        <dbReference type="ARBA" id="ARBA00023242"/>
    </source>
</evidence>
<reference evidence="4 5" key="1">
    <citation type="submission" date="2018-06" db="EMBL/GenBank/DDBJ databases">
        <title>Genome analysis of cellulolytic fungus Trichoderma lentiforme CFAM-422.</title>
        <authorList>
            <person name="Steindorff A.S."/>
            <person name="Formighieri E.F."/>
            <person name="Midorikawa G.E.O."/>
            <person name="Tamietti M.S."/>
            <person name="Ramos E.Z."/>
            <person name="Silva A.S."/>
            <person name="Bon E.P.S."/>
            <person name="Mendes T.D."/>
            <person name="Damaso M.C.T."/>
            <person name="Favaro L.C.L."/>
        </authorList>
    </citation>
    <scope>NUCLEOTIDE SEQUENCE [LARGE SCALE GENOMIC DNA]</scope>
    <source>
        <strain evidence="4 5">CFAM-422</strain>
    </source>
</reference>
<dbReference type="EMBL" id="QLNT01000002">
    <property type="protein sequence ID" value="KAF3076710.1"/>
    <property type="molecule type" value="Genomic_DNA"/>
</dbReference>
<dbReference type="PANTHER" id="PTHR37534">
    <property type="entry name" value="TRANSCRIPTIONAL ACTIVATOR PROTEIN UGA3"/>
    <property type="match status" value="1"/>
</dbReference>
<dbReference type="InterPro" id="IPR036864">
    <property type="entry name" value="Zn2-C6_fun-type_DNA-bd_sf"/>
</dbReference>
<dbReference type="CDD" id="cd00067">
    <property type="entry name" value="GAL4"/>
    <property type="match status" value="1"/>
</dbReference>
<evidence type="ECO:0000313" key="4">
    <source>
        <dbReference type="EMBL" id="KAF3076710.1"/>
    </source>
</evidence>
<dbReference type="SMART" id="SM00066">
    <property type="entry name" value="GAL4"/>
    <property type="match status" value="1"/>
</dbReference>
<dbReference type="InterPro" id="IPR001138">
    <property type="entry name" value="Zn2Cys6_DnaBD"/>
</dbReference>
<keyword evidence="5" id="KW-1185">Reference proteome</keyword>